<evidence type="ECO:0000313" key="1">
    <source>
        <dbReference type="EMBL" id="NKC31926.1"/>
    </source>
</evidence>
<name>A0ABX1E4K0_9PROT</name>
<gene>
    <name evidence="1" type="ORF">HEQ75_13755</name>
</gene>
<dbReference type="Proteomes" id="UP000787635">
    <property type="component" value="Unassembled WGS sequence"/>
</dbReference>
<comment type="caution">
    <text evidence="1">The sequence shown here is derived from an EMBL/GenBank/DDBJ whole genome shotgun (WGS) entry which is preliminary data.</text>
</comment>
<protein>
    <submittedName>
        <fullName evidence="1">Uncharacterized protein</fullName>
    </submittedName>
</protein>
<organism evidence="1 2">
    <name type="scientific">Falsiroseomonas selenitidurans</name>
    <dbReference type="NCBI Taxonomy" id="2716335"/>
    <lineage>
        <taxon>Bacteria</taxon>
        <taxon>Pseudomonadati</taxon>
        <taxon>Pseudomonadota</taxon>
        <taxon>Alphaproteobacteria</taxon>
        <taxon>Acetobacterales</taxon>
        <taxon>Roseomonadaceae</taxon>
        <taxon>Falsiroseomonas</taxon>
    </lineage>
</organism>
<dbReference type="RefSeq" id="WP_168031457.1">
    <property type="nucleotide sequence ID" value="NZ_JAAVNE010000020.1"/>
</dbReference>
<evidence type="ECO:0000313" key="2">
    <source>
        <dbReference type="Proteomes" id="UP000787635"/>
    </source>
</evidence>
<accession>A0ABX1E4K0</accession>
<dbReference type="EMBL" id="JAAVNE010000020">
    <property type="protein sequence ID" value="NKC31926.1"/>
    <property type="molecule type" value="Genomic_DNA"/>
</dbReference>
<sequence length="256" mass="29278">MIVRDPISGLIDYEWMPFFGDNAVFVASATDYDLAGEHPWAAYSIRNDFYVSGTVDTFRLYDVDMLMDDGSRFILNLRYLNDRLDFRPDLPSSVTYTHLDPLGRTLSIDHTNLKTIAEFVFEEQYDFRQQGTVYDPASGQVDYISTLHHDGRRESIDYDVSTGQRDYLFTQWEDGSMLGEDYNPANGVLDYRRYVGTDGSSLDEDYDSQGRLNYVVERLADGQMRVTDYDLLNEHAWASYSILYAAGGQIVSVAVL</sequence>
<reference evidence="1 2" key="1">
    <citation type="submission" date="2020-03" db="EMBL/GenBank/DDBJ databases">
        <title>Roseomonas selenitidurans sp. nov. isolated from urban soil.</title>
        <authorList>
            <person name="Liu H."/>
        </authorList>
    </citation>
    <scope>NUCLEOTIDE SEQUENCE [LARGE SCALE GENOMIC DNA]</scope>
    <source>
        <strain evidence="1 2">BU-1</strain>
    </source>
</reference>
<keyword evidence="2" id="KW-1185">Reference proteome</keyword>
<proteinExistence type="predicted"/>